<dbReference type="Gene3D" id="3.90.1180.10">
    <property type="entry name" value="Ribosomal protein L13"/>
    <property type="match status" value="1"/>
</dbReference>
<protein>
    <submittedName>
        <fullName evidence="5">60S ribosomal protein L13A-RELATED</fullName>
    </submittedName>
</protein>
<dbReference type="PANTHER" id="PTHR11545:SF3">
    <property type="entry name" value="LARGE RIBOSOMAL SUBUNIT PROTEIN UL13"/>
    <property type="match status" value="1"/>
</dbReference>
<evidence type="ECO:0000313" key="6">
    <source>
        <dbReference type="Proteomes" id="UP001149090"/>
    </source>
</evidence>
<dbReference type="InterPro" id="IPR036899">
    <property type="entry name" value="Ribosomal_uL13_sf"/>
</dbReference>
<evidence type="ECO:0000313" key="5">
    <source>
        <dbReference type="EMBL" id="KAJ5079333.1"/>
    </source>
</evidence>
<evidence type="ECO:0000256" key="4">
    <source>
        <dbReference type="RuleBase" id="RU003877"/>
    </source>
</evidence>
<keyword evidence="6" id="KW-1185">Reference proteome</keyword>
<gene>
    <name evidence="5" type="ORF">M0811_04354</name>
</gene>
<name>A0A9Q0RH16_ANAIG</name>
<dbReference type="CDD" id="cd00392">
    <property type="entry name" value="Ribosomal_L13"/>
    <property type="match status" value="1"/>
</dbReference>
<dbReference type="Proteomes" id="UP001149090">
    <property type="component" value="Unassembled WGS sequence"/>
</dbReference>
<reference evidence="5" key="1">
    <citation type="submission" date="2022-10" db="EMBL/GenBank/DDBJ databases">
        <title>Novel sulphate-reducing endosymbionts in the free-living metamonad Anaeramoeba.</title>
        <authorList>
            <person name="Jerlstrom-Hultqvist J."/>
            <person name="Cepicka I."/>
            <person name="Gallot-Lavallee L."/>
            <person name="Salas-Leiva D."/>
            <person name="Curtis B.A."/>
            <person name="Zahonova K."/>
            <person name="Pipaliya S."/>
            <person name="Dacks J."/>
            <person name="Roger A.J."/>
        </authorList>
    </citation>
    <scope>NUCLEOTIDE SEQUENCE</scope>
    <source>
        <strain evidence="5">BMAN</strain>
    </source>
</reference>
<dbReference type="InterPro" id="IPR005755">
    <property type="entry name" value="Ribosomal_uL13_euk/arc"/>
</dbReference>
<dbReference type="InterPro" id="IPR023563">
    <property type="entry name" value="Ribosomal_uL13_CS"/>
</dbReference>
<dbReference type="OrthoDB" id="1882297at2759"/>
<dbReference type="GO" id="GO:0006412">
    <property type="term" value="P:translation"/>
    <property type="evidence" value="ECO:0007669"/>
    <property type="project" value="InterPro"/>
</dbReference>
<dbReference type="FunFam" id="3.90.1180.10:FF:000002">
    <property type="entry name" value="60S ribosomal protein L16"/>
    <property type="match status" value="1"/>
</dbReference>
<proteinExistence type="inferred from homology"/>
<dbReference type="SUPFAM" id="SSF52161">
    <property type="entry name" value="Ribosomal protein L13"/>
    <property type="match status" value="1"/>
</dbReference>
<dbReference type="GO" id="GO:0003735">
    <property type="term" value="F:structural constituent of ribosome"/>
    <property type="evidence" value="ECO:0007669"/>
    <property type="project" value="InterPro"/>
</dbReference>
<sequence length="201" mass="23418">MFQKNPIIIDARGHLLGRLASILAKELLCGQKFIVVRCEEIEISGPHKRNKAKFLSFLRKRTSTQPSHGPEHFRAPSKILWRTVRGMLPHKTPRGASALRRLKVFEGIPPPYDKKKRNIVPDALRVLRIKPYRKTTILGKLSSQVGWNHGELINQLENKRKAQTKEWYNNQKKIKKLREKAQEMKKDEISSLKDFLKDYGY</sequence>
<evidence type="ECO:0000256" key="3">
    <source>
        <dbReference type="ARBA" id="ARBA00023274"/>
    </source>
</evidence>
<dbReference type="PROSITE" id="PS00783">
    <property type="entry name" value="RIBOSOMAL_L13"/>
    <property type="match status" value="1"/>
</dbReference>
<keyword evidence="2 4" id="KW-0689">Ribosomal protein</keyword>
<dbReference type="HAMAP" id="MF_01366">
    <property type="entry name" value="Ribosomal_uL13"/>
    <property type="match status" value="1"/>
</dbReference>
<comment type="caution">
    <text evidence="5">The sequence shown here is derived from an EMBL/GenBank/DDBJ whole genome shotgun (WGS) entry which is preliminary data.</text>
</comment>
<dbReference type="GO" id="GO:0017148">
    <property type="term" value="P:negative regulation of translation"/>
    <property type="evidence" value="ECO:0007669"/>
    <property type="project" value="TreeGrafter"/>
</dbReference>
<keyword evidence="3 4" id="KW-0687">Ribonucleoprotein</keyword>
<comment type="similarity">
    <text evidence="1 4">Belongs to the universal ribosomal protein uL13 family.</text>
</comment>
<evidence type="ECO:0000256" key="2">
    <source>
        <dbReference type="ARBA" id="ARBA00022980"/>
    </source>
</evidence>
<dbReference type="AlphaFoldDB" id="A0A9Q0RH16"/>
<dbReference type="InterPro" id="IPR005822">
    <property type="entry name" value="Ribosomal_uL13"/>
</dbReference>
<evidence type="ECO:0000256" key="1">
    <source>
        <dbReference type="ARBA" id="ARBA00006227"/>
    </source>
</evidence>
<dbReference type="GO" id="GO:0022625">
    <property type="term" value="C:cytosolic large ribosomal subunit"/>
    <property type="evidence" value="ECO:0007669"/>
    <property type="project" value="TreeGrafter"/>
</dbReference>
<accession>A0A9Q0RH16</accession>
<dbReference type="Gene3D" id="6.10.250.3250">
    <property type="match status" value="1"/>
</dbReference>
<dbReference type="PANTHER" id="PTHR11545">
    <property type="entry name" value="RIBOSOMAL PROTEIN L13"/>
    <property type="match status" value="1"/>
</dbReference>
<dbReference type="GO" id="GO:0003729">
    <property type="term" value="F:mRNA binding"/>
    <property type="evidence" value="ECO:0007669"/>
    <property type="project" value="TreeGrafter"/>
</dbReference>
<dbReference type="NCBIfam" id="TIGR01077">
    <property type="entry name" value="L13_A_E"/>
    <property type="match status" value="1"/>
</dbReference>
<dbReference type="EMBL" id="JAPDFW010000033">
    <property type="protein sequence ID" value="KAJ5079333.1"/>
    <property type="molecule type" value="Genomic_DNA"/>
</dbReference>
<organism evidence="5 6">
    <name type="scientific">Anaeramoeba ignava</name>
    <name type="common">Anaerobic marine amoeba</name>
    <dbReference type="NCBI Taxonomy" id="1746090"/>
    <lineage>
        <taxon>Eukaryota</taxon>
        <taxon>Metamonada</taxon>
        <taxon>Anaeramoebidae</taxon>
        <taxon>Anaeramoeba</taxon>
    </lineage>
</organism>
<dbReference type="Pfam" id="PF00572">
    <property type="entry name" value="Ribosomal_L13"/>
    <property type="match status" value="1"/>
</dbReference>
<dbReference type="OMA" id="GMLPWKT"/>